<proteinExistence type="predicted"/>
<keyword evidence="2" id="KW-1185">Reference proteome</keyword>
<gene>
    <name evidence="1" type="ORF">HNQ50_004077</name>
</gene>
<sequence>MIGLQSDKCLPKRSTFRHSLESPGLFMPFTQPYKGFFTKGDLIYGLAPSRRGLMIHLRGTDLILTKSTQVEYIASTVDHYRGETYQKKIDEFNAAYEAETVGYLPQYNQPQILEAQKRRDKRIEVANEFAADLTGFQNQLGLHAKYGRYIPALQGYGMNEEAFASAVDNVASNSAFRAKSKFGMEWTARKNAGLDANSSTAGVHIHFALDDIDMAAVVTKTHRFEDQSHNVLAEDLPKGKSKKNEDKVRTITHSELRWIYRNRGNPLVQRSIQFWLNQVACGPPWENDTETTTLPTNRRVVSWRTAWTLYKPSLTHNSFD</sequence>
<dbReference type="EMBL" id="JACHHN010000010">
    <property type="protein sequence ID" value="MBB5193323.1"/>
    <property type="molecule type" value="Genomic_DNA"/>
</dbReference>
<reference evidence="1 2" key="1">
    <citation type="submission" date="2020-08" db="EMBL/GenBank/DDBJ databases">
        <title>Genomic Encyclopedia of Type Strains, Phase IV (KMG-IV): sequencing the most valuable type-strain genomes for metagenomic binning, comparative biology and taxonomic classification.</title>
        <authorList>
            <person name="Goeker M."/>
        </authorList>
    </citation>
    <scope>NUCLEOTIDE SEQUENCE [LARGE SCALE GENOMIC DNA]</scope>
    <source>
        <strain evidence="1 2">DSM 18233</strain>
    </source>
</reference>
<name>A0A840RMC3_9NEIS</name>
<dbReference type="Proteomes" id="UP000543030">
    <property type="component" value="Unassembled WGS sequence"/>
</dbReference>
<comment type="caution">
    <text evidence="1">The sequence shown here is derived from an EMBL/GenBank/DDBJ whole genome shotgun (WGS) entry which is preliminary data.</text>
</comment>
<dbReference type="RefSeq" id="WP_184102964.1">
    <property type="nucleotide sequence ID" value="NZ_JACHHN010000010.1"/>
</dbReference>
<evidence type="ECO:0000313" key="2">
    <source>
        <dbReference type="Proteomes" id="UP000543030"/>
    </source>
</evidence>
<accession>A0A840RMC3</accession>
<organism evidence="1 2">
    <name type="scientific">Silvimonas terrae</name>
    <dbReference type="NCBI Taxonomy" id="300266"/>
    <lineage>
        <taxon>Bacteria</taxon>
        <taxon>Pseudomonadati</taxon>
        <taxon>Pseudomonadota</taxon>
        <taxon>Betaproteobacteria</taxon>
        <taxon>Neisseriales</taxon>
        <taxon>Chitinibacteraceae</taxon>
        <taxon>Silvimonas</taxon>
    </lineage>
</organism>
<protein>
    <submittedName>
        <fullName evidence="1">Uncharacterized protein</fullName>
    </submittedName>
</protein>
<evidence type="ECO:0000313" key="1">
    <source>
        <dbReference type="EMBL" id="MBB5193323.1"/>
    </source>
</evidence>
<dbReference type="AlphaFoldDB" id="A0A840RMC3"/>